<keyword evidence="3" id="KW-1185">Reference proteome</keyword>
<evidence type="ECO:0000313" key="3">
    <source>
        <dbReference type="Proteomes" id="UP001216907"/>
    </source>
</evidence>
<comment type="caution">
    <text evidence="2">The sequence shown here is derived from an EMBL/GenBank/DDBJ whole genome shotgun (WGS) entry which is preliminary data.</text>
</comment>
<reference evidence="2 3" key="1">
    <citation type="submission" date="2023-03" db="EMBL/GenBank/DDBJ databases">
        <title>Paludisphaera mucosa sp. nov. a novel planctomycete from northern fen.</title>
        <authorList>
            <person name="Ivanova A."/>
        </authorList>
    </citation>
    <scope>NUCLEOTIDE SEQUENCE [LARGE SCALE GENOMIC DNA]</scope>
    <source>
        <strain evidence="2 3">Pla2</strain>
    </source>
</reference>
<feature type="region of interest" description="Disordered" evidence="1">
    <location>
        <begin position="1"/>
        <end position="84"/>
    </location>
</feature>
<protein>
    <submittedName>
        <fullName evidence="2">Uncharacterized protein</fullName>
    </submittedName>
</protein>
<sequence>MSGIGKFKLSDALGNAEGGPAKSSRTSSLKAKGQTKATAAEQAREALEAAEAKNAEASFRGHMVEIGRGNQQAGRQQGGGRRGK</sequence>
<feature type="compositionally biased region" description="Basic and acidic residues" evidence="1">
    <location>
        <begin position="42"/>
        <end position="54"/>
    </location>
</feature>
<accession>A0ABT6FD82</accession>
<evidence type="ECO:0000256" key="1">
    <source>
        <dbReference type="SAM" id="MobiDB-lite"/>
    </source>
</evidence>
<proteinExistence type="predicted"/>
<organism evidence="2 3">
    <name type="scientific">Paludisphaera mucosa</name>
    <dbReference type="NCBI Taxonomy" id="3030827"/>
    <lineage>
        <taxon>Bacteria</taxon>
        <taxon>Pseudomonadati</taxon>
        <taxon>Planctomycetota</taxon>
        <taxon>Planctomycetia</taxon>
        <taxon>Isosphaerales</taxon>
        <taxon>Isosphaeraceae</taxon>
        <taxon>Paludisphaera</taxon>
    </lineage>
</organism>
<name>A0ABT6FD82_9BACT</name>
<dbReference type="Proteomes" id="UP001216907">
    <property type="component" value="Unassembled WGS sequence"/>
</dbReference>
<dbReference type="EMBL" id="JARRAG010000002">
    <property type="protein sequence ID" value="MDG3005529.1"/>
    <property type="molecule type" value="Genomic_DNA"/>
</dbReference>
<gene>
    <name evidence="2" type="ORF">PZE19_17215</name>
</gene>
<evidence type="ECO:0000313" key="2">
    <source>
        <dbReference type="EMBL" id="MDG3005529.1"/>
    </source>
</evidence>
<dbReference type="RefSeq" id="WP_277861861.1">
    <property type="nucleotide sequence ID" value="NZ_JARRAG010000002.1"/>
</dbReference>